<reference evidence="6 7" key="1">
    <citation type="journal article" date="2000" name="Nature">
        <title>The genome sequence of the thermoacidophilic scavenger Thermoplasma acidophilum.</title>
        <authorList>
            <person name="Ruepp A."/>
            <person name="Graml W."/>
            <person name="Santos-Martinez M.L."/>
            <person name="Koretke K.K."/>
            <person name="Volker C."/>
            <person name="Mewes H.W."/>
            <person name="Frishman D."/>
            <person name="Stocker S."/>
            <person name="Lupas A.N."/>
            <person name="Baumeister W."/>
        </authorList>
    </citation>
    <scope>NUCLEOTIDE SEQUENCE [LARGE SCALE GENOMIC DNA]</scope>
    <source>
        <strain evidence="7">ATCC 25905 / DSM 1728 / JCM 9062 / NBRC 15155 / AMRC-C165</strain>
    </source>
</reference>
<accession>Q9HIV2</accession>
<dbReference type="FunCoup" id="Q9HIV2">
    <property type="interactions" value="44"/>
</dbReference>
<evidence type="ECO:0000313" key="6">
    <source>
        <dbReference type="EMBL" id="CAC12349.1"/>
    </source>
</evidence>
<dbReference type="eggNOG" id="arCOG01919">
    <property type="taxonomic scope" value="Archaea"/>
</dbReference>
<dbReference type="GO" id="GO:0033281">
    <property type="term" value="C:TAT protein transport complex"/>
    <property type="evidence" value="ECO:0007669"/>
    <property type="project" value="UniProtKB-UniRule"/>
</dbReference>
<feature type="transmembrane region" description="Helical" evidence="5">
    <location>
        <begin position="113"/>
        <end position="141"/>
    </location>
</feature>
<dbReference type="HAMAP" id="MF_00902">
    <property type="entry name" value="TatC"/>
    <property type="match status" value="1"/>
</dbReference>
<dbReference type="GO" id="GO:0043953">
    <property type="term" value="P:protein transport by the Tat complex"/>
    <property type="evidence" value="ECO:0007669"/>
    <property type="project" value="UniProtKB-UniRule"/>
</dbReference>
<keyword evidence="3 5" id="KW-1133">Transmembrane helix</keyword>
<dbReference type="NCBIfam" id="TIGR01912">
    <property type="entry name" value="TatC-Arch"/>
    <property type="match status" value="1"/>
</dbReference>
<evidence type="ECO:0000256" key="5">
    <source>
        <dbReference type="HAMAP-Rule" id="MF_00902"/>
    </source>
</evidence>
<dbReference type="InterPro" id="IPR002033">
    <property type="entry name" value="TatC"/>
</dbReference>
<comment type="subunit">
    <text evidence="5">Forms a complex with TatA.</text>
</comment>
<dbReference type="InParanoid" id="Q9HIV2"/>
<comment type="subcellular location">
    <subcellularLocation>
        <location evidence="5">Cell membrane</location>
        <topology evidence="5">Multi-pass membrane protein</topology>
    </subcellularLocation>
    <subcellularLocation>
        <location evidence="1">Membrane</location>
        <topology evidence="1">Multi-pass membrane protein</topology>
    </subcellularLocation>
</comment>
<dbReference type="RefSeq" id="WP_010901632.1">
    <property type="nucleotide sequence ID" value="NC_002578.1"/>
</dbReference>
<evidence type="ECO:0000256" key="3">
    <source>
        <dbReference type="ARBA" id="ARBA00022989"/>
    </source>
</evidence>
<dbReference type="Proteomes" id="UP000001024">
    <property type="component" value="Chromosome"/>
</dbReference>
<dbReference type="InterPro" id="IPR011532">
    <property type="entry name" value="TatC_arc"/>
</dbReference>
<dbReference type="EnsemblBacteria" id="CAC12349">
    <property type="protein sequence ID" value="CAC12349"/>
    <property type="gene ID" value="CAC12349"/>
</dbReference>
<feature type="transmembrane region" description="Helical" evidence="5">
    <location>
        <begin position="221"/>
        <end position="238"/>
    </location>
</feature>
<dbReference type="Pfam" id="PF00902">
    <property type="entry name" value="TatC"/>
    <property type="match status" value="1"/>
</dbReference>
<feature type="transmembrane region" description="Helical" evidence="5">
    <location>
        <begin position="197"/>
        <end position="215"/>
    </location>
</feature>
<dbReference type="PRINTS" id="PR01840">
    <property type="entry name" value="TATCFAMILY"/>
</dbReference>
<dbReference type="AlphaFoldDB" id="Q9HIV2"/>
<dbReference type="GO" id="GO:0009977">
    <property type="term" value="F:proton motive force dependent protein transmembrane transporter activity"/>
    <property type="evidence" value="ECO:0007669"/>
    <property type="project" value="TreeGrafter"/>
</dbReference>
<name>Q9HIV2_THEAC</name>
<keyword evidence="5" id="KW-0653">Protein transport</keyword>
<feature type="transmembrane region" description="Helical" evidence="5">
    <location>
        <begin position="161"/>
        <end position="185"/>
    </location>
</feature>
<dbReference type="STRING" id="273075.gene:9572448"/>
<comment type="function">
    <text evidence="5">Part of the twin-arginine translocation (Tat) system that transports large folded proteins containing a characteristic twin-arginine motif in their signal peptide across membranes.</text>
</comment>
<dbReference type="GO" id="GO:0065002">
    <property type="term" value="P:intracellular protein transmembrane transport"/>
    <property type="evidence" value="ECO:0007669"/>
    <property type="project" value="TreeGrafter"/>
</dbReference>
<keyword evidence="5" id="KW-1003">Cell membrane</keyword>
<proteinExistence type="inferred from homology"/>
<dbReference type="EMBL" id="AL445066">
    <property type="protein sequence ID" value="CAC12349.1"/>
    <property type="molecule type" value="Genomic_DNA"/>
</dbReference>
<keyword evidence="7" id="KW-1185">Reference proteome</keyword>
<dbReference type="KEGG" id="tac:Ta1225"/>
<protein>
    <recommendedName>
        <fullName evidence="5">Sec-independent protein translocase protein TatC</fullName>
    </recommendedName>
</protein>
<sequence length="254" mass="28812">MRAVRALIAFFVFFLIFFTFKFEYVTFLGHRIVILYPDPYDNAGAQFLRLSEYHVLPKDVELIALKPTDAMVADIYSVMFLALLFSMPVIVMEAAKFISPGLKKREIQTIRSLGIPAAALFAVGSLFGFWYVFPVLFRIFFYFDFAVGSSPTMGIANYTSFFFIYIVSFGLSFEMPVIMVALTKLKIVPASFWLRNWRYAVVGSLIFGLVFSPGVLGVSMMIMAIPMMALYFVGAFIAKRVEKRDQAMYNIAAD</sequence>
<comment type="similarity">
    <text evidence="5">Belongs to the TatC family.</text>
</comment>
<comment type="caution">
    <text evidence="5">Lacks conserved residue(s) required for the propagation of feature annotation.</text>
</comment>
<evidence type="ECO:0000256" key="4">
    <source>
        <dbReference type="ARBA" id="ARBA00023136"/>
    </source>
</evidence>
<evidence type="ECO:0000313" key="7">
    <source>
        <dbReference type="Proteomes" id="UP000001024"/>
    </source>
</evidence>
<evidence type="ECO:0000256" key="1">
    <source>
        <dbReference type="ARBA" id="ARBA00004141"/>
    </source>
</evidence>
<dbReference type="PANTHER" id="PTHR30371:SF0">
    <property type="entry name" value="SEC-INDEPENDENT PROTEIN TRANSLOCASE PROTEIN TATC, CHLOROPLASTIC-RELATED"/>
    <property type="match status" value="1"/>
</dbReference>
<feature type="transmembrane region" description="Helical" evidence="5">
    <location>
        <begin position="75"/>
        <end position="92"/>
    </location>
</feature>
<dbReference type="PANTHER" id="PTHR30371">
    <property type="entry name" value="SEC-INDEPENDENT PROTEIN TRANSLOCASE PROTEIN TATC"/>
    <property type="match status" value="1"/>
</dbReference>
<keyword evidence="5" id="KW-0813">Transport</keyword>
<gene>
    <name evidence="5" type="primary">tatC</name>
    <name evidence="6" type="ordered locus">Ta1225</name>
</gene>
<keyword evidence="4 5" id="KW-0472">Membrane</keyword>
<evidence type="ECO:0000256" key="2">
    <source>
        <dbReference type="ARBA" id="ARBA00022692"/>
    </source>
</evidence>
<dbReference type="HOGENOM" id="CLU_031942_3_2_2"/>
<dbReference type="PaxDb" id="273075-Ta1225"/>
<keyword evidence="2 5" id="KW-0812">Transmembrane</keyword>
<organism evidence="6 7">
    <name type="scientific">Thermoplasma acidophilum (strain ATCC 25905 / DSM 1728 / JCM 9062 / NBRC 15155 / AMRC-C165)</name>
    <dbReference type="NCBI Taxonomy" id="273075"/>
    <lineage>
        <taxon>Archaea</taxon>
        <taxon>Methanobacteriati</taxon>
        <taxon>Thermoplasmatota</taxon>
        <taxon>Thermoplasmata</taxon>
        <taxon>Thermoplasmatales</taxon>
        <taxon>Thermoplasmataceae</taxon>
        <taxon>Thermoplasma</taxon>
    </lineage>
</organism>
<keyword evidence="5" id="KW-0811">Translocation</keyword>